<dbReference type="InterPro" id="IPR007527">
    <property type="entry name" value="Znf_SWIM"/>
</dbReference>
<evidence type="ECO:0000256" key="1">
    <source>
        <dbReference type="PROSITE-ProRule" id="PRU00325"/>
    </source>
</evidence>
<keyword evidence="1" id="KW-0862">Zinc</keyword>
<dbReference type="EMBL" id="FZNR01000007">
    <property type="protein sequence ID" value="SNR92024.1"/>
    <property type="molecule type" value="Genomic_DNA"/>
</dbReference>
<dbReference type="Proteomes" id="UP000198415">
    <property type="component" value="Unassembled WGS sequence"/>
</dbReference>
<protein>
    <submittedName>
        <fullName evidence="3">SWIM zinc finger</fullName>
    </submittedName>
</protein>
<evidence type="ECO:0000313" key="3">
    <source>
        <dbReference type="EMBL" id="SNR92024.1"/>
    </source>
</evidence>
<dbReference type="InterPro" id="IPR036388">
    <property type="entry name" value="WH-like_DNA-bd_sf"/>
</dbReference>
<sequence>MVTAAYSYLGSSTLDDGLTLQTSGGAAAHPRFFTGFLTSPGAAATGLLAVAEVARTRYFRPLPPASLDPVVTAGSDRLRFESFSGCCGVYARMDVLPGGLDGEILAHGTTNVDVNLPLQRALTRVGRSDPMHVAVGPDDLTVTTFDGPLVERKVPLPSRWLRGFAEAQVLTARFDPRAEIGVAEARALFNRLPAGDRSVLWAVPAGRSLRFTSRPAPGAVCLPGAGRLAALKPFLRYATALRVYGPAVAAGSQPVASTWELSMPGLRLSVTLSPEPHRGFSGEGAVLESLATDEVADDADLISALLSWDPTIDVDELATASGLEAARVRDALTQLGTAGRVGYDVAEAGYFHRTLPYAAEAVERMNPRLAGARALITAGGVTLCDEVSLVVSGAETYHVRNESQSCTCPWWAKYRGGRGPCKHVLAVRMAAAGETAETIAKAEAAA</sequence>
<dbReference type="Pfam" id="PF04434">
    <property type="entry name" value="SWIM"/>
    <property type="match status" value="1"/>
</dbReference>
<dbReference type="GO" id="GO:0008270">
    <property type="term" value="F:zinc ion binding"/>
    <property type="evidence" value="ECO:0007669"/>
    <property type="project" value="UniProtKB-KW"/>
</dbReference>
<dbReference type="InterPro" id="IPR041614">
    <property type="entry name" value="DprA_WH"/>
</dbReference>
<dbReference type="Pfam" id="PF17782">
    <property type="entry name" value="WHD_DprA"/>
    <property type="match status" value="1"/>
</dbReference>
<dbReference type="RefSeq" id="WP_089294726.1">
    <property type="nucleotide sequence ID" value="NZ_BOMU01000046.1"/>
</dbReference>
<keyword evidence="1" id="KW-0479">Metal-binding</keyword>
<gene>
    <name evidence="3" type="ORF">SAMN06264365_107153</name>
</gene>
<feature type="domain" description="SWIM-type" evidence="2">
    <location>
        <begin position="397"/>
        <end position="432"/>
    </location>
</feature>
<keyword evidence="4" id="KW-1185">Reference proteome</keyword>
<evidence type="ECO:0000259" key="2">
    <source>
        <dbReference type="PROSITE" id="PS50966"/>
    </source>
</evidence>
<proteinExistence type="predicted"/>
<dbReference type="Gene3D" id="1.10.10.10">
    <property type="entry name" value="Winged helix-like DNA-binding domain superfamily/Winged helix DNA-binding domain"/>
    <property type="match status" value="1"/>
</dbReference>
<reference evidence="3 4" key="1">
    <citation type="submission" date="2017-06" db="EMBL/GenBank/DDBJ databases">
        <authorList>
            <person name="Kim H.J."/>
            <person name="Triplett B.A."/>
        </authorList>
    </citation>
    <scope>NUCLEOTIDE SEQUENCE [LARGE SCALE GENOMIC DNA]</scope>
    <source>
        <strain evidence="3 4">DSM 43151</strain>
    </source>
</reference>
<name>A0A239AAG9_9ACTN</name>
<keyword evidence="1" id="KW-0863">Zinc-finger</keyword>
<dbReference type="AlphaFoldDB" id="A0A239AAG9"/>
<dbReference type="PROSITE" id="PS50966">
    <property type="entry name" value="ZF_SWIM"/>
    <property type="match status" value="1"/>
</dbReference>
<accession>A0A239AAG9</accession>
<organism evidence="3 4">
    <name type="scientific">Actinoplanes regularis</name>
    <dbReference type="NCBI Taxonomy" id="52697"/>
    <lineage>
        <taxon>Bacteria</taxon>
        <taxon>Bacillati</taxon>
        <taxon>Actinomycetota</taxon>
        <taxon>Actinomycetes</taxon>
        <taxon>Micromonosporales</taxon>
        <taxon>Micromonosporaceae</taxon>
        <taxon>Actinoplanes</taxon>
    </lineage>
</organism>
<dbReference type="OrthoDB" id="7821105at2"/>
<evidence type="ECO:0000313" key="4">
    <source>
        <dbReference type="Proteomes" id="UP000198415"/>
    </source>
</evidence>